<keyword evidence="2" id="KW-1185">Reference proteome</keyword>
<organism evidence="1 2">
    <name type="scientific">Taxus chinensis</name>
    <name type="common">Chinese yew</name>
    <name type="synonym">Taxus wallichiana var. chinensis</name>
    <dbReference type="NCBI Taxonomy" id="29808"/>
    <lineage>
        <taxon>Eukaryota</taxon>
        <taxon>Viridiplantae</taxon>
        <taxon>Streptophyta</taxon>
        <taxon>Embryophyta</taxon>
        <taxon>Tracheophyta</taxon>
        <taxon>Spermatophyta</taxon>
        <taxon>Pinopsida</taxon>
        <taxon>Pinidae</taxon>
        <taxon>Conifers II</taxon>
        <taxon>Cupressales</taxon>
        <taxon>Taxaceae</taxon>
        <taxon>Taxus</taxon>
    </lineage>
</organism>
<reference evidence="1 2" key="1">
    <citation type="journal article" date="2021" name="Nat. Plants">
        <title>The Taxus genome provides insights into paclitaxel biosynthesis.</title>
        <authorList>
            <person name="Xiong X."/>
            <person name="Gou J."/>
            <person name="Liao Q."/>
            <person name="Li Y."/>
            <person name="Zhou Q."/>
            <person name="Bi G."/>
            <person name="Li C."/>
            <person name="Du R."/>
            <person name="Wang X."/>
            <person name="Sun T."/>
            <person name="Guo L."/>
            <person name="Liang H."/>
            <person name="Lu P."/>
            <person name="Wu Y."/>
            <person name="Zhang Z."/>
            <person name="Ro D.K."/>
            <person name="Shang Y."/>
            <person name="Huang S."/>
            <person name="Yan J."/>
        </authorList>
    </citation>
    <scope>NUCLEOTIDE SEQUENCE [LARGE SCALE GENOMIC DNA]</scope>
    <source>
        <strain evidence="1">Ta-2019</strain>
    </source>
</reference>
<sequence length="60" mass="6818">MSTRIRIILKRAMKGMRVVLKGVVEGDVDIVVDMEDTAVVEEEESFLMEHVIRVDLLTTT</sequence>
<accession>A0AA38FYR5</accession>
<dbReference type="EMBL" id="JAHRHJ020000006">
    <property type="protein sequence ID" value="KAH9313157.1"/>
    <property type="molecule type" value="Genomic_DNA"/>
</dbReference>
<evidence type="ECO:0000313" key="2">
    <source>
        <dbReference type="Proteomes" id="UP000824469"/>
    </source>
</evidence>
<dbReference type="Proteomes" id="UP000824469">
    <property type="component" value="Unassembled WGS sequence"/>
</dbReference>
<protein>
    <submittedName>
        <fullName evidence="1">Uncharacterized protein</fullName>
    </submittedName>
</protein>
<proteinExistence type="predicted"/>
<name>A0AA38FYR5_TAXCH</name>
<gene>
    <name evidence="1" type="ORF">KI387_028192</name>
</gene>
<feature type="non-terminal residue" evidence="1">
    <location>
        <position position="60"/>
    </location>
</feature>
<dbReference type="AlphaFoldDB" id="A0AA38FYR5"/>
<evidence type="ECO:0000313" key="1">
    <source>
        <dbReference type="EMBL" id="KAH9313157.1"/>
    </source>
</evidence>
<comment type="caution">
    <text evidence="1">The sequence shown here is derived from an EMBL/GenBank/DDBJ whole genome shotgun (WGS) entry which is preliminary data.</text>
</comment>